<dbReference type="PANTHER" id="PTHR43137">
    <property type="entry name" value="DIHYDROOROTASE"/>
    <property type="match status" value="1"/>
</dbReference>
<evidence type="ECO:0000256" key="4">
    <source>
        <dbReference type="ARBA" id="ARBA00012860"/>
    </source>
</evidence>
<dbReference type="EC" id="3.5.2.3" evidence="4"/>
<dbReference type="GO" id="GO:0046872">
    <property type="term" value="F:metal ion binding"/>
    <property type="evidence" value="ECO:0007669"/>
    <property type="project" value="UniProtKB-KW"/>
</dbReference>
<dbReference type="InterPro" id="IPR006680">
    <property type="entry name" value="Amidohydro-rel"/>
</dbReference>
<evidence type="ECO:0000256" key="2">
    <source>
        <dbReference type="ARBA" id="ARBA00004880"/>
    </source>
</evidence>
<dbReference type="AlphaFoldDB" id="A0A0P7BB19"/>
<dbReference type="PIRSF" id="PIRSF001237">
    <property type="entry name" value="DHOdimr"/>
    <property type="match status" value="1"/>
</dbReference>
<dbReference type="PROSITE" id="PS00483">
    <property type="entry name" value="DIHYDROOROTASE_2"/>
    <property type="match status" value="1"/>
</dbReference>
<dbReference type="UniPathway" id="UPA00070">
    <property type="reaction ID" value="UER00117"/>
</dbReference>
<keyword evidence="5" id="KW-0479">Metal-binding</keyword>
<dbReference type="OrthoDB" id="1670005at2759"/>
<name>A0A0P7BB19_9HYPO</name>
<reference evidence="10 11" key="1">
    <citation type="submission" date="2015-09" db="EMBL/GenBank/DDBJ databases">
        <title>Draft genome of a European isolate of the apple canker pathogen Neonectria ditissima.</title>
        <authorList>
            <person name="Gomez-Cortecero A."/>
            <person name="Harrison R.J."/>
            <person name="Armitage A.D."/>
        </authorList>
    </citation>
    <scope>NUCLEOTIDE SEQUENCE [LARGE SCALE GENOMIC DNA]</scope>
    <source>
        <strain evidence="10 11">R09/05</strain>
    </source>
</reference>
<sequence>MTLGPFELSAAADFHVHLRDGKMAEAVTKTIRQGGVNTVYVMPNLVPPVTTVAQALDYKSRLQAIDSTINYLSVLYLHPTITPEVIREAKRAGIVGVKSYPAGVTTNSAAGVISYDDYDDVFSAMESEGLVLNLHGEVPSDPKQGVTILNAESRFLPTLKHLHQKFPKLKIVLEHCSTKDAVDAVNACGDTVVGTITSHHLFLLIDDAASDVFCYCKPVAKLPEDRTALLQAVVGSKGKFFLGTDSAPHDISAKKQGKTAAGVFTQPYATQIVLSALEEAIKRGEIKEEDVTQELLEGFFSAFGRKFYGVEDKSGERIRLAKGSEVICSNIIGEGVEVQPFRTGQPTWTLEWI</sequence>
<evidence type="ECO:0000313" key="10">
    <source>
        <dbReference type="EMBL" id="KPM36438.1"/>
    </source>
</evidence>
<evidence type="ECO:0000256" key="5">
    <source>
        <dbReference type="ARBA" id="ARBA00022723"/>
    </source>
</evidence>
<keyword evidence="11" id="KW-1185">Reference proteome</keyword>
<keyword evidence="8" id="KW-0665">Pyrimidine biosynthesis</keyword>
<feature type="domain" description="Amidohydrolase-related" evidence="9">
    <location>
        <begin position="80"/>
        <end position="177"/>
    </location>
</feature>
<organism evidence="10 11">
    <name type="scientific">Neonectria ditissima</name>
    <dbReference type="NCBI Taxonomy" id="78410"/>
    <lineage>
        <taxon>Eukaryota</taxon>
        <taxon>Fungi</taxon>
        <taxon>Dikarya</taxon>
        <taxon>Ascomycota</taxon>
        <taxon>Pezizomycotina</taxon>
        <taxon>Sordariomycetes</taxon>
        <taxon>Hypocreomycetidae</taxon>
        <taxon>Hypocreales</taxon>
        <taxon>Nectriaceae</taxon>
        <taxon>Neonectria</taxon>
    </lineage>
</organism>
<dbReference type="InterPro" id="IPR032466">
    <property type="entry name" value="Metal_Hydrolase"/>
</dbReference>
<evidence type="ECO:0000256" key="7">
    <source>
        <dbReference type="ARBA" id="ARBA00022833"/>
    </source>
</evidence>
<keyword evidence="6" id="KW-0378">Hydrolase</keyword>
<evidence type="ECO:0000313" key="11">
    <source>
        <dbReference type="Proteomes" id="UP000050424"/>
    </source>
</evidence>
<dbReference type="InterPro" id="IPR002195">
    <property type="entry name" value="Dihydroorotase_CS"/>
</dbReference>
<evidence type="ECO:0000256" key="6">
    <source>
        <dbReference type="ARBA" id="ARBA00022801"/>
    </source>
</evidence>
<dbReference type="PROSITE" id="PS00482">
    <property type="entry name" value="DIHYDROOROTASE_1"/>
    <property type="match status" value="1"/>
</dbReference>
<dbReference type="STRING" id="78410.A0A0P7BB19"/>
<evidence type="ECO:0000256" key="8">
    <source>
        <dbReference type="ARBA" id="ARBA00022975"/>
    </source>
</evidence>
<comment type="similarity">
    <text evidence="3">Belongs to the metallo-dependent hydrolases superfamily. DHOase family. Class II DHOase subfamily.</text>
</comment>
<dbReference type="GO" id="GO:0004151">
    <property type="term" value="F:dihydroorotase activity"/>
    <property type="evidence" value="ECO:0007669"/>
    <property type="project" value="UniProtKB-EC"/>
</dbReference>
<accession>A0A0P7BB19</accession>
<dbReference type="Pfam" id="PF04909">
    <property type="entry name" value="Amidohydro_2"/>
    <property type="match status" value="1"/>
</dbReference>
<protein>
    <recommendedName>
        <fullName evidence="4">dihydroorotase</fullName>
        <ecNumber evidence="4">3.5.2.3</ecNumber>
    </recommendedName>
</protein>
<dbReference type="GO" id="GO:0006207">
    <property type="term" value="P:'de novo' pyrimidine nucleobase biosynthetic process"/>
    <property type="evidence" value="ECO:0007669"/>
    <property type="project" value="EnsemblFungi"/>
</dbReference>
<evidence type="ECO:0000259" key="9">
    <source>
        <dbReference type="Pfam" id="PF04909"/>
    </source>
</evidence>
<dbReference type="PANTHER" id="PTHR43137:SF1">
    <property type="entry name" value="DIHYDROOROTASE"/>
    <property type="match status" value="1"/>
</dbReference>
<dbReference type="GO" id="GO:0005737">
    <property type="term" value="C:cytoplasm"/>
    <property type="evidence" value="ECO:0007669"/>
    <property type="project" value="TreeGrafter"/>
</dbReference>
<dbReference type="Gene3D" id="3.20.20.140">
    <property type="entry name" value="Metal-dependent hydrolases"/>
    <property type="match status" value="1"/>
</dbReference>
<comment type="pathway">
    <text evidence="2">Pyrimidine metabolism; UMP biosynthesis via de novo pathway; (S)-dihydroorotate from bicarbonate: step 3/3.</text>
</comment>
<evidence type="ECO:0000256" key="1">
    <source>
        <dbReference type="ARBA" id="ARBA00001947"/>
    </source>
</evidence>
<keyword evidence="7" id="KW-0862">Zinc</keyword>
<gene>
    <name evidence="10" type="ORF">AK830_g10115</name>
</gene>
<dbReference type="Proteomes" id="UP000050424">
    <property type="component" value="Unassembled WGS sequence"/>
</dbReference>
<evidence type="ECO:0000256" key="3">
    <source>
        <dbReference type="ARBA" id="ARBA00005631"/>
    </source>
</evidence>
<proteinExistence type="inferred from homology"/>
<dbReference type="InterPro" id="IPR004721">
    <property type="entry name" value="DHOdimr"/>
</dbReference>
<dbReference type="FunFam" id="3.20.20.140:FF:000041">
    <property type="entry name" value="Dihydroorotase, variant"/>
    <property type="match status" value="1"/>
</dbReference>
<comment type="cofactor">
    <cofactor evidence="1">
        <name>Zn(2+)</name>
        <dbReference type="ChEBI" id="CHEBI:29105"/>
    </cofactor>
</comment>
<dbReference type="EMBL" id="LKCW01000203">
    <property type="protein sequence ID" value="KPM36438.1"/>
    <property type="molecule type" value="Genomic_DNA"/>
</dbReference>
<dbReference type="SUPFAM" id="SSF51556">
    <property type="entry name" value="Metallo-dependent hydrolases"/>
    <property type="match status" value="1"/>
</dbReference>
<comment type="caution">
    <text evidence="10">The sequence shown here is derived from an EMBL/GenBank/DDBJ whole genome shotgun (WGS) entry which is preliminary data.</text>
</comment>
<dbReference type="GO" id="GO:0044205">
    <property type="term" value="P:'de novo' UMP biosynthetic process"/>
    <property type="evidence" value="ECO:0007669"/>
    <property type="project" value="UniProtKB-UniPathway"/>
</dbReference>
<dbReference type="NCBIfam" id="TIGR00856">
    <property type="entry name" value="pyrC_dimer"/>
    <property type="match status" value="1"/>
</dbReference>